<proteinExistence type="predicted"/>
<dbReference type="SUPFAM" id="SSF56228">
    <property type="entry name" value="Aldehyde ferredoxin oxidoreductase, N-terminal domain"/>
    <property type="match status" value="1"/>
</dbReference>
<evidence type="ECO:0000313" key="2">
    <source>
        <dbReference type="EMBL" id="GAH13486.1"/>
    </source>
</evidence>
<comment type="caution">
    <text evidence="2">The sequence shown here is derived from an EMBL/GenBank/DDBJ whole genome shotgun (WGS) entry which is preliminary data.</text>
</comment>
<dbReference type="InterPro" id="IPR036503">
    <property type="entry name" value="Ald_Fedxn_OxRdtase_N_sf"/>
</dbReference>
<dbReference type="InterPro" id="IPR051919">
    <property type="entry name" value="W-dependent_AOR"/>
</dbReference>
<feature type="non-terminal residue" evidence="2">
    <location>
        <position position="1"/>
    </location>
</feature>
<dbReference type="GO" id="GO:0016625">
    <property type="term" value="F:oxidoreductase activity, acting on the aldehyde or oxo group of donors, iron-sulfur protein as acceptor"/>
    <property type="evidence" value="ECO:0007669"/>
    <property type="project" value="InterPro"/>
</dbReference>
<dbReference type="PANTHER" id="PTHR30038">
    <property type="entry name" value="ALDEHYDE FERREDOXIN OXIDOREDUCTASE"/>
    <property type="match status" value="1"/>
</dbReference>
<feature type="domain" description="Aldehyde ferredoxin oxidoreductase N-terminal" evidence="1">
    <location>
        <begin position="1"/>
        <end position="139"/>
    </location>
</feature>
<dbReference type="SMART" id="SM00790">
    <property type="entry name" value="AFOR_N"/>
    <property type="match status" value="1"/>
</dbReference>
<organism evidence="2">
    <name type="scientific">marine sediment metagenome</name>
    <dbReference type="NCBI Taxonomy" id="412755"/>
    <lineage>
        <taxon>unclassified sequences</taxon>
        <taxon>metagenomes</taxon>
        <taxon>ecological metagenomes</taxon>
    </lineage>
</organism>
<protein>
    <recommendedName>
        <fullName evidence="1">Aldehyde ferredoxin oxidoreductase N-terminal domain-containing protein</fullName>
    </recommendedName>
</protein>
<dbReference type="InterPro" id="IPR013983">
    <property type="entry name" value="Ald_Fedxn_OxRdtase_N"/>
</dbReference>
<evidence type="ECO:0000259" key="1">
    <source>
        <dbReference type="SMART" id="SM00790"/>
    </source>
</evidence>
<accession>X1CYC7</accession>
<reference evidence="2" key="1">
    <citation type="journal article" date="2014" name="Front. Microbiol.">
        <title>High frequency of phylogenetically diverse reductive dehalogenase-homologous genes in deep subseafloor sedimentary metagenomes.</title>
        <authorList>
            <person name="Kawai M."/>
            <person name="Futagami T."/>
            <person name="Toyoda A."/>
            <person name="Takaki Y."/>
            <person name="Nishi S."/>
            <person name="Hori S."/>
            <person name="Arai W."/>
            <person name="Tsubouchi T."/>
            <person name="Morono Y."/>
            <person name="Uchiyama I."/>
            <person name="Ito T."/>
            <person name="Fujiyama A."/>
            <person name="Inagaki F."/>
            <person name="Takami H."/>
        </authorList>
    </citation>
    <scope>NUCLEOTIDE SEQUENCE</scope>
    <source>
        <strain evidence="2">Expedition CK06-06</strain>
    </source>
</reference>
<dbReference type="PANTHER" id="PTHR30038:SF0">
    <property type="entry name" value="TUNGSTEN-CONTAINING ALDEHYDE FERREDOXIN OXIDOREDUCTASE"/>
    <property type="match status" value="1"/>
</dbReference>
<sequence>GTGAPSSNRYMVVTKSPLTGAIAESSAAGNFSTSLKYAGYDMIIFEGKAKKPVYLWIDDDNVELRDAKNLWGKTTGETEVTAIAETAPEAKVACIGPAGENLVRFACIMNDMGRAAGRSGVGAVMGSKNLKAVAVRGTKGV</sequence>
<dbReference type="EMBL" id="BART01038035">
    <property type="protein sequence ID" value="GAH13486.1"/>
    <property type="molecule type" value="Genomic_DNA"/>
</dbReference>
<dbReference type="AlphaFoldDB" id="X1CYC7"/>
<dbReference type="GO" id="GO:0051536">
    <property type="term" value="F:iron-sulfur cluster binding"/>
    <property type="evidence" value="ECO:0007669"/>
    <property type="project" value="InterPro"/>
</dbReference>
<gene>
    <name evidence="2" type="ORF">S01H4_63308</name>
</gene>
<dbReference type="Pfam" id="PF02730">
    <property type="entry name" value="AFOR_N"/>
    <property type="match status" value="1"/>
</dbReference>
<feature type="non-terminal residue" evidence="2">
    <location>
        <position position="141"/>
    </location>
</feature>
<name>X1CYC7_9ZZZZ</name>
<dbReference type="Gene3D" id="3.60.9.10">
    <property type="entry name" value="Aldehyde ferredoxin oxidoreductase, N-terminal domain"/>
    <property type="match status" value="1"/>
</dbReference>